<organism evidence="1 2">
    <name type="scientific">Planomonospora corallina</name>
    <dbReference type="NCBI Taxonomy" id="1806052"/>
    <lineage>
        <taxon>Bacteria</taxon>
        <taxon>Bacillati</taxon>
        <taxon>Actinomycetota</taxon>
        <taxon>Actinomycetes</taxon>
        <taxon>Streptosporangiales</taxon>
        <taxon>Streptosporangiaceae</taxon>
        <taxon>Planomonospora</taxon>
    </lineage>
</organism>
<accession>A0ABV8ICQ2</accession>
<evidence type="ECO:0000313" key="2">
    <source>
        <dbReference type="Proteomes" id="UP001595850"/>
    </source>
</evidence>
<sequence length="58" mass="5934">MGEEVIEAAIEHSGALIDVGDVPLSTLAQLSGSVLDLALRRVLGEENTGPVAGFQSSI</sequence>
<dbReference type="NCBIfam" id="TIGR04268">
    <property type="entry name" value="FxSxx-COOH"/>
    <property type="match status" value="1"/>
</dbReference>
<name>A0ABV8ICQ2_9ACTN</name>
<proteinExistence type="predicted"/>
<keyword evidence="2" id="KW-1185">Reference proteome</keyword>
<dbReference type="EMBL" id="JBHSBM010000034">
    <property type="protein sequence ID" value="MFC4061670.1"/>
    <property type="molecule type" value="Genomic_DNA"/>
</dbReference>
<gene>
    <name evidence="1" type="primary">fxsA</name>
    <name evidence="1" type="ORF">ACFOWE_25500</name>
</gene>
<comment type="caution">
    <text evidence="1">The sequence shown here is derived from an EMBL/GenBank/DDBJ whole genome shotgun (WGS) entry which is preliminary data.</text>
</comment>
<evidence type="ECO:0000313" key="1">
    <source>
        <dbReference type="EMBL" id="MFC4061670.1"/>
    </source>
</evidence>
<protein>
    <submittedName>
        <fullName evidence="1">FxSxx-COOH cyclophane-containing RiPP peptide</fullName>
    </submittedName>
</protein>
<dbReference type="RefSeq" id="WP_377292073.1">
    <property type="nucleotide sequence ID" value="NZ_JBHSBM010000034.1"/>
</dbReference>
<reference evidence="2" key="1">
    <citation type="journal article" date="2019" name="Int. J. Syst. Evol. Microbiol.">
        <title>The Global Catalogue of Microorganisms (GCM) 10K type strain sequencing project: providing services to taxonomists for standard genome sequencing and annotation.</title>
        <authorList>
            <consortium name="The Broad Institute Genomics Platform"/>
            <consortium name="The Broad Institute Genome Sequencing Center for Infectious Disease"/>
            <person name="Wu L."/>
            <person name="Ma J."/>
        </authorList>
    </citation>
    <scope>NUCLEOTIDE SEQUENCE [LARGE SCALE GENOMIC DNA]</scope>
    <source>
        <strain evidence="2">TBRC 4489</strain>
    </source>
</reference>
<dbReference type="InterPro" id="IPR026334">
    <property type="entry name" value="FxSxx-COOH"/>
</dbReference>
<dbReference type="Proteomes" id="UP001595850">
    <property type="component" value="Unassembled WGS sequence"/>
</dbReference>